<comment type="cofactor">
    <cofactor evidence="6">
        <name>Mg(2+)</name>
        <dbReference type="ChEBI" id="CHEBI:18420"/>
    </cofactor>
</comment>
<feature type="binding site" description="in other chain" evidence="6">
    <location>
        <begin position="111"/>
        <end position="119"/>
    </location>
    <ligand>
        <name>5-phospho-alpha-D-ribose 1-diphosphate</name>
        <dbReference type="ChEBI" id="CHEBI:58017"/>
        <note>ligand shared between dimeric partners</note>
    </ligand>
</feature>
<keyword evidence="5 6" id="KW-0665">Pyrimidine biosynthesis</keyword>
<dbReference type="InterPro" id="IPR029057">
    <property type="entry name" value="PRTase-like"/>
</dbReference>
<feature type="binding site" evidence="6">
    <location>
        <position position="143"/>
    </location>
    <ligand>
        <name>orotate</name>
        <dbReference type="ChEBI" id="CHEBI:30839"/>
    </ligand>
</feature>
<keyword evidence="6" id="KW-0460">Magnesium</keyword>
<gene>
    <name evidence="6" type="primary">pyrE</name>
    <name evidence="8" type="ordered locus">Mpet_1313</name>
</gene>
<feature type="binding site" evidence="6">
    <location>
        <position position="92"/>
    </location>
    <ligand>
        <name>5-phospho-alpha-D-ribose 1-diphosphate</name>
        <dbReference type="ChEBI" id="CHEBI:58017"/>
        <note>ligand shared between dimeric partners</note>
    </ligand>
</feature>
<keyword evidence="4 6" id="KW-0808">Transferase</keyword>
<dbReference type="InterPro" id="IPR004467">
    <property type="entry name" value="Or_phspho_trans_dom"/>
</dbReference>
<dbReference type="CDD" id="cd06223">
    <property type="entry name" value="PRTases_typeI"/>
    <property type="match status" value="1"/>
</dbReference>
<protein>
    <recommendedName>
        <fullName evidence="2 6">Orotate phosphoribosyltransferase</fullName>
        <shortName evidence="6">OPRT</shortName>
        <shortName evidence="6">OPRTase</shortName>
        <ecNumber evidence="2 6">2.4.2.10</ecNumber>
    </recommendedName>
</protein>
<dbReference type="AlphaFoldDB" id="E1REB0"/>
<dbReference type="Gene3D" id="3.40.50.2020">
    <property type="match status" value="1"/>
</dbReference>
<dbReference type="Pfam" id="PF00156">
    <property type="entry name" value="Pribosyltran"/>
    <property type="match status" value="1"/>
</dbReference>
<dbReference type="EMBL" id="CP002117">
    <property type="protein sequence ID" value="ADN36073.1"/>
    <property type="molecule type" value="Genomic_DNA"/>
</dbReference>
<sequence length="172" mass="18263">MVNRIADILIKYGAIEFGDFTLASGAKSSYYIDMKTASTNPELLAIIGREIAENYEFDVVAGVAVGAVPIAVAVSLASGKPYCIIRKEEKDHGKSGKLIGDVINKKVLLVEDVTTSGGSVLFGVDALRENDADISEVVTVVDREQGAFERLKSAGVILSALVRASEIVDIES</sequence>
<dbReference type="RefSeq" id="WP_013329250.1">
    <property type="nucleotide sequence ID" value="NC_014507.1"/>
</dbReference>
<dbReference type="GO" id="GO:0044205">
    <property type="term" value="P:'de novo' UMP biosynthetic process"/>
    <property type="evidence" value="ECO:0007669"/>
    <property type="project" value="UniProtKB-UniRule"/>
</dbReference>
<evidence type="ECO:0000256" key="6">
    <source>
        <dbReference type="HAMAP-Rule" id="MF_01208"/>
    </source>
</evidence>
<accession>E1REB0</accession>
<dbReference type="GeneID" id="9743780"/>
<dbReference type="InterPro" id="IPR000836">
    <property type="entry name" value="PRTase_dom"/>
</dbReference>
<comment type="similarity">
    <text evidence="6">Belongs to the purine/pyrimidine phosphoribosyltransferase family. PyrE subfamily.</text>
</comment>
<dbReference type="HOGENOM" id="CLU_074878_2_0_2"/>
<dbReference type="HAMAP" id="MF_01208">
    <property type="entry name" value="PyrE"/>
    <property type="match status" value="1"/>
</dbReference>
<evidence type="ECO:0000256" key="2">
    <source>
        <dbReference type="ARBA" id="ARBA00011971"/>
    </source>
</evidence>
<dbReference type="eggNOG" id="arCOG00029">
    <property type="taxonomic scope" value="Archaea"/>
</dbReference>
<comment type="pathway">
    <text evidence="1 6">Pyrimidine metabolism; UMP biosynthesis via de novo pathway; UMP from orotate: step 1/2.</text>
</comment>
<dbReference type="PANTHER" id="PTHR19278">
    <property type="entry name" value="OROTATE PHOSPHORIBOSYLTRANSFERASE"/>
    <property type="match status" value="1"/>
</dbReference>
<dbReference type="GO" id="GO:0019856">
    <property type="term" value="P:pyrimidine nucleobase biosynthetic process"/>
    <property type="evidence" value="ECO:0007669"/>
    <property type="project" value="TreeGrafter"/>
</dbReference>
<keyword evidence="9" id="KW-1185">Reference proteome</keyword>
<dbReference type="GO" id="GO:0000287">
    <property type="term" value="F:magnesium ion binding"/>
    <property type="evidence" value="ECO:0007669"/>
    <property type="project" value="UniProtKB-UniRule"/>
</dbReference>
<evidence type="ECO:0000256" key="4">
    <source>
        <dbReference type="ARBA" id="ARBA00022679"/>
    </source>
</evidence>
<dbReference type="GO" id="GO:0004588">
    <property type="term" value="F:orotate phosphoribosyltransferase activity"/>
    <property type="evidence" value="ECO:0007669"/>
    <property type="project" value="UniProtKB-UniRule"/>
</dbReference>
<organism evidence="8 9">
    <name type="scientific">Methanolacinia petrolearia (strain DSM 11571 / OCM 486 / SEBR 4847)</name>
    <name type="common">Methanoplanus petrolearius</name>
    <dbReference type="NCBI Taxonomy" id="679926"/>
    <lineage>
        <taxon>Archaea</taxon>
        <taxon>Methanobacteriati</taxon>
        <taxon>Methanobacteriota</taxon>
        <taxon>Stenosarchaea group</taxon>
        <taxon>Methanomicrobia</taxon>
        <taxon>Methanomicrobiales</taxon>
        <taxon>Methanomicrobiaceae</taxon>
        <taxon>Methanolacinia</taxon>
    </lineage>
</organism>
<proteinExistence type="inferred from homology"/>
<keyword evidence="3 6" id="KW-0328">Glycosyltransferase</keyword>
<comment type="function">
    <text evidence="6">Catalyzes the transfer of a ribosyl phosphate group from 5-phosphoribose 1-diphosphate to orotate, leading to the formation of orotidine monophosphate (OMP).</text>
</comment>
<feature type="domain" description="Phosphoribosyltransferase" evidence="7">
    <location>
        <begin position="49"/>
        <end position="155"/>
    </location>
</feature>
<evidence type="ECO:0000313" key="9">
    <source>
        <dbReference type="Proteomes" id="UP000006565"/>
    </source>
</evidence>
<evidence type="ECO:0000313" key="8">
    <source>
        <dbReference type="EMBL" id="ADN36073.1"/>
    </source>
</evidence>
<feature type="binding site" evidence="6">
    <location>
        <position position="90"/>
    </location>
    <ligand>
        <name>5-phospho-alpha-D-ribose 1-diphosphate</name>
        <dbReference type="ChEBI" id="CHEBI:58017"/>
        <note>ligand shared between dimeric partners</note>
    </ligand>
</feature>
<evidence type="ECO:0000256" key="3">
    <source>
        <dbReference type="ARBA" id="ARBA00022676"/>
    </source>
</evidence>
<dbReference type="UniPathway" id="UPA00070">
    <property type="reaction ID" value="UER00119"/>
</dbReference>
<dbReference type="Proteomes" id="UP000006565">
    <property type="component" value="Chromosome"/>
</dbReference>
<evidence type="ECO:0000259" key="7">
    <source>
        <dbReference type="Pfam" id="PF00156"/>
    </source>
</evidence>
<dbReference type="InterPro" id="IPR023031">
    <property type="entry name" value="OPRT"/>
</dbReference>
<feature type="binding site" description="in other chain" evidence="6">
    <location>
        <position position="87"/>
    </location>
    <ligand>
        <name>5-phospho-alpha-D-ribose 1-diphosphate</name>
        <dbReference type="ChEBI" id="CHEBI:58017"/>
        <note>ligand shared between dimeric partners</note>
    </ligand>
</feature>
<name>E1REB0_METP4</name>
<feature type="binding site" evidence="6">
    <location>
        <position position="115"/>
    </location>
    <ligand>
        <name>orotate</name>
        <dbReference type="ChEBI" id="CHEBI:30839"/>
    </ligand>
</feature>
<reference evidence="8 9" key="1">
    <citation type="journal article" date="2010" name="Stand. Genomic Sci.">
        <title>Complete genome sequence of Methanoplanus petrolearius type strain (SEBR 4847).</title>
        <authorList>
            <person name="Brambilla E."/>
            <person name="Djao O.D."/>
            <person name="Daligault H."/>
            <person name="Lapidus A."/>
            <person name="Lucas S."/>
            <person name="Hammon N."/>
            <person name="Nolan M."/>
            <person name="Tice H."/>
            <person name="Cheng J.F."/>
            <person name="Han C."/>
            <person name="Tapia R."/>
            <person name="Goodwin L."/>
            <person name="Pitluck S."/>
            <person name="Liolios K."/>
            <person name="Ivanova N."/>
            <person name="Mavromatis K."/>
            <person name="Mikhailova N."/>
            <person name="Pati A."/>
            <person name="Chen A."/>
            <person name="Palaniappan K."/>
            <person name="Land M."/>
            <person name="Hauser L."/>
            <person name="Chang Y.J."/>
            <person name="Jeffries C.D."/>
            <person name="Rohde M."/>
            <person name="Spring S."/>
            <person name="Sikorski J."/>
            <person name="Goker M."/>
            <person name="Woyke T."/>
            <person name="Bristow J."/>
            <person name="Eisen J.A."/>
            <person name="Markowitz V."/>
            <person name="Hugenholtz P."/>
            <person name="Kyrpides N.C."/>
            <person name="Klenk H.P."/>
        </authorList>
    </citation>
    <scope>NUCLEOTIDE SEQUENCE [LARGE SCALE GENOMIC DNA]</scope>
    <source>
        <strain evidence="9">DSM 11571 / OCM 486 / SEBR 4847</strain>
    </source>
</reference>
<evidence type="ECO:0000256" key="1">
    <source>
        <dbReference type="ARBA" id="ARBA00004889"/>
    </source>
</evidence>
<feature type="binding site" evidence="6">
    <location>
        <position position="86"/>
    </location>
    <ligand>
        <name>5-phospho-alpha-D-ribose 1-diphosphate</name>
        <dbReference type="ChEBI" id="CHEBI:58017"/>
        <note>ligand shared between dimeric partners</note>
    </ligand>
</feature>
<comment type="catalytic activity">
    <reaction evidence="6">
        <text>orotidine 5'-phosphate + diphosphate = orotate + 5-phospho-alpha-D-ribose 1-diphosphate</text>
        <dbReference type="Rhea" id="RHEA:10380"/>
        <dbReference type="ChEBI" id="CHEBI:30839"/>
        <dbReference type="ChEBI" id="CHEBI:33019"/>
        <dbReference type="ChEBI" id="CHEBI:57538"/>
        <dbReference type="ChEBI" id="CHEBI:58017"/>
        <dbReference type="EC" id="2.4.2.10"/>
    </reaction>
</comment>
<evidence type="ECO:0000256" key="5">
    <source>
        <dbReference type="ARBA" id="ARBA00022975"/>
    </source>
</evidence>
<dbReference type="PANTHER" id="PTHR19278:SF9">
    <property type="entry name" value="URIDINE 5'-MONOPHOSPHATE SYNTHASE"/>
    <property type="match status" value="1"/>
</dbReference>
<dbReference type="NCBIfam" id="TIGR00336">
    <property type="entry name" value="pyrE"/>
    <property type="match status" value="1"/>
</dbReference>
<dbReference type="STRING" id="679926.Mpet_1313"/>
<dbReference type="OrthoDB" id="9089at2157"/>
<dbReference type="KEGG" id="mpi:Mpet_1313"/>
<dbReference type="EC" id="2.4.2.10" evidence="2 6"/>
<comment type="subunit">
    <text evidence="6">Homodimer.</text>
</comment>
<dbReference type="SUPFAM" id="SSF53271">
    <property type="entry name" value="PRTase-like"/>
    <property type="match status" value="1"/>
</dbReference>